<organism evidence="4 5">
    <name type="scientific">Embleya hyalina</name>
    <dbReference type="NCBI Taxonomy" id="516124"/>
    <lineage>
        <taxon>Bacteria</taxon>
        <taxon>Bacillati</taxon>
        <taxon>Actinomycetota</taxon>
        <taxon>Actinomycetes</taxon>
        <taxon>Kitasatosporales</taxon>
        <taxon>Streptomycetaceae</taxon>
        <taxon>Embleya</taxon>
    </lineage>
</organism>
<feature type="domain" description="RmlD-like substrate binding" evidence="3">
    <location>
        <begin position="2"/>
        <end position="274"/>
    </location>
</feature>
<evidence type="ECO:0000313" key="5">
    <source>
        <dbReference type="Proteomes" id="UP000286931"/>
    </source>
</evidence>
<gene>
    <name evidence="4" type="primary">rmlD_1</name>
    <name evidence="4" type="ORF">EHYA_01966</name>
</gene>
<sequence>MLGHDLVAVLSRQPDAVVTALPHALLDVSDAAAVSDAVAGHDVVVNAAAWTDVDRAEDCEEEATAVNGHGTRNVALACREHGARLLHISTDYVFSGHGTEPYDEDAPADPVNAYGRSKAVGEAAIAELLPDAGYVVRTAWLYGARGSNFVATMTDLAARQEFVDVVDDQWGQPTWSYALAERLALLGYSALAGTAPAGRYHGTASGAATWYDLARAVFELSGLDADRVRPVSSAAYARKARRPAYSILGHRRWEAADLKPLEDWRTMLAEALREIGPAHTRR</sequence>
<dbReference type="SUPFAM" id="SSF51735">
    <property type="entry name" value="NAD(P)-binding Rossmann-fold domains"/>
    <property type="match status" value="1"/>
</dbReference>
<comment type="similarity">
    <text evidence="1 2">Belongs to the dTDP-4-dehydrorhamnose reductase family.</text>
</comment>
<accession>A0A401YI64</accession>
<dbReference type="GO" id="GO:0008831">
    <property type="term" value="F:dTDP-4-dehydrorhamnose reductase activity"/>
    <property type="evidence" value="ECO:0007669"/>
    <property type="project" value="UniProtKB-EC"/>
</dbReference>
<comment type="function">
    <text evidence="2">Catalyzes the reduction of dTDP-6-deoxy-L-lyxo-4-hexulose to yield dTDP-L-rhamnose.</text>
</comment>
<evidence type="ECO:0000256" key="2">
    <source>
        <dbReference type="RuleBase" id="RU364082"/>
    </source>
</evidence>
<comment type="caution">
    <text evidence="4">The sequence shown here is derived from an EMBL/GenBank/DDBJ whole genome shotgun (WGS) entry which is preliminary data.</text>
</comment>
<dbReference type="InterPro" id="IPR005913">
    <property type="entry name" value="dTDP_dehydrorham_reduct"/>
</dbReference>
<comment type="pathway">
    <text evidence="2">Carbohydrate biosynthesis; dTDP-L-rhamnose biosynthesis.</text>
</comment>
<evidence type="ECO:0000259" key="3">
    <source>
        <dbReference type="Pfam" id="PF04321"/>
    </source>
</evidence>
<keyword evidence="5" id="KW-1185">Reference proteome</keyword>
<dbReference type="InterPro" id="IPR036291">
    <property type="entry name" value="NAD(P)-bd_dom_sf"/>
</dbReference>
<dbReference type="AlphaFoldDB" id="A0A401YI64"/>
<evidence type="ECO:0000256" key="1">
    <source>
        <dbReference type="ARBA" id="ARBA00010944"/>
    </source>
</evidence>
<protein>
    <recommendedName>
        <fullName evidence="2">dTDP-4-dehydrorhamnose reductase</fullName>
        <ecNumber evidence="2">1.1.1.133</ecNumber>
    </recommendedName>
</protein>
<dbReference type="UniPathway" id="UPA00124"/>
<keyword evidence="2" id="KW-0560">Oxidoreductase</keyword>
<keyword evidence="2" id="KW-0521">NADP</keyword>
<dbReference type="Pfam" id="PF04321">
    <property type="entry name" value="RmlD_sub_bind"/>
    <property type="match status" value="1"/>
</dbReference>
<dbReference type="Gene3D" id="3.90.25.10">
    <property type="entry name" value="UDP-galactose 4-epimerase, domain 1"/>
    <property type="match status" value="1"/>
</dbReference>
<name>A0A401YI64_9ACTN</name>
<dbReference type="PANTHER" id="PTHR10491:SF4">
    <property type="entry name" value="METHIONINE ADENOSYLTRANSFERASE 2 SUBUNIT BETA"/>
    <property type="match status" value="1"/>
</dbReference>
<dbReference type="EMBL" id="BIFH01000015">
    <property type="protein sequence ID" value="GCD94306.1"/>
    <property type="molecule type" value="Genomic_DNA"/>
</dbReference>
<evidence type="ECO:0000313" key="4">
    <source>
        <dbReference type="EMBL" id="GCD94306.1"/>
    </source>
</evidence>
<dbReference type="Gene3D" id="3.40.50.720">
    <property type="entry name" value="NAD(P)-binding Rossmann-like Domain"/>
    <property type="match status" value="1"/>
</dbReference>
<dbReference type="CDD" id="cd05254">
    <property type="entry name" value="dTDP_HR_like_SDR_e"/>
    <property type="match status" value="1"/>
</dbReference>
<dbReference type="InterPro" id="IPR029903">
    <property type="entry name" value="RmlD-like-bd"/>
</dbReference>
<dbReference type="NCBIfam" id="TIGR01214">
    <property type="entry name" value="rmlD"/>
    <property type="match status" value="1"/>
</dbReference>
<reference evidence="4 5" key="1">
    <citation type="submission" date="2018-12" db="EMBL/GenBank/DDBJ databases">
        <title>Draft genome sequence of Embleya hyalina NBRC 13850T.</title>
        <authorList>
            <person name="Komaki H."/>
            <person name="Hosoyama A."/>
            <person name="Kimura A."/>
            <person name="Ichikawa N."/>
            <person name="Tamura T."/>
        </authorList>
    </citation>
    <scope>NUCLEOTIDE SEQUENCE [LARGE SCALE GENOMIC DNA]</scope>
    <source>
        <strain evidence="4 5">NBRC 13850</strain>
    </source>
</reference>
<dbReference type="Proteomes" id="UP000286931">
    <property type="component" value="Unassembled WGS sequence"/>
</dbReference>
<dbReference type="GO" id="GO:0005829">
    <property type="term" value="C:cytosol"/>
    <property type="evidence" value="ECO:0007669"/>
    <property type="project" value="TreeGrafter"/>
</dbReference>
<dbReference type="GO" id="GO:0019305">
    <property type="term" value="P:dTDP-rhamnose biosynthetic process"/>
    <property type="evidence" value="ECO:0007669"/>
    <property type="project" value="UniProtKB-UniPathway"/>
</dbReference>
<dbReference type="PANTHER" id="PTHR10491">
    <property type="entry name" value="DTDP-4-DEHYDRORHAMNOSE REDUCTASE"/>
    <property type="match status" value="1"/>
</dbReference>
<dbReference type="EC" id="1.1.1.133" evidence="2"/>
<proteinExistence type="inferred from homology"/>